<dbReference type="GO" id="GO:0070403">
    <property type="term" value="F:NAD+ binding"/>
    <property type="evidence" value="ECO:0007669"/>
    <property type="project" value="InterPro"/>
</dbReference>
<dbReference type="AlphaFoldDB" id="A0A3G6JEQ4"/>
<comment type="similarity">
    <text evidence="1">Belongs to the prephenate/arogenate dehydrogenase family.</text>
</comment>
<dbReference type="EMBL" id="CP033896">
    <property type="protein sequence ID" value="AZA14624.1"/>
    <property type="molecule type" value="Genomic_DNA"/>
</dbReference>
<keyword evidence="5" id="KW-1185">Reference proteome</keyword>
<protein>
    <submittedName>
        <fullName evidence="4">Prephenate dehydrogenase</fullName>
    </submittedName>
</protein>
<dbReference type="GO" id="GO:0008977">
    <property type="term" value="F:prephenate dehydrogenase (NAD+) activity"/>
    <property type="evidence" value="ECO:0007669"/>
    <property type="project" value="InterPro"/>
</dbReference>
<proteinExistence type="inferred from homology"/>
<dbReference type="NCBIfam" id="NF005108">
    <property type="entry name" value="PRK06545.1-6"/>
    <property type="match status" value="1"/>
</dbReference>
<dbReference type="KEGG" id="ccho:CCHOA_11245"/>
<dbReference type="GO" id="GO:0004665">
    <property type="term" value="F:prephenate dehydrogenase (NADP+) activity"/>
    <property type="evidence" value="ECO:0007669"/>
    <property type="project" value="InterPro"/>
</dbReference>
<dbReference type="SUPFAM" id="SSF48179">
    <property type="entry name" value="6-phosphogluconate dehydrogenase C-terminal domain-like"/>
    <property type="match status" value="1"/>
</dbReference>
<dbReference type="PROSITE" id="PS51176">
    <property type="entry name" value="PDH_ADH"/>
    <property type="match status" value="1"/>
</dbReference>
<sequence>MRPWKSKIVANSPLVSHTWGVTVSSLNRDVCILGLGLIGGSLLKDLQASGHSVFGYNRSAAAVTAATSEGYAADTDLAAVLTAAAKRDALIVIATPMPAVAAMLDAIATYAPTCSFTDVVSVQQAVCDLVVERGLQDRYVGSHPMAGTAHSGWEAAQEGLFHDAAWVIGFDAAAAAFASNEPVPPQWITTFVDVVALAHTVGARVIPATAARHDAAVARISHLPHVLAEALSVVGDQGGALSLSLAAGSYRDGTRVAGTQPALVRAMCETNHAALLDALDETITLLSEARHTLAAQPPSVEILAEAGYRARTRFAARSLADGKTRPVIRLQPGADDWIHQLMHAEHTGAVIDIFAPRPENSGTHPNEQPDTLR</sequence>
<dbReference type="InterPro" id="IPR036291">
    <property type="entry name" value="NAD(P)-bd_dom_sf"/>
</dbReference>
<dbReference type="Gene3D" id="3.40.50.720">
    <property type="entry name" value="NAD(P)-binding Rossmann-like Domain"/>
    <property type="match status" value="1"/>
</dbReference>
<name>A0A3G6JEQ4_9CORY</name>
<dbReference type="InterPro" id="IPR050812">
    <property type="entry name" value="Preph/Arog_dehydrog"/>
</dbReference>
<dbReference type="GO" id="GO:0006571">
    <property type="term" value="P:tyrosine biosynthetic process"/>
    <property type="evidence" value="ECO:0007669"/>
    <property type="project" value="InterPro"/>
</dbReference>
<feature type="domain" description="Prephenate/arogenate dehydrogenase" evidence="3">
    <location>
        <begin position="28"/>
        <end position="325"/>
    </location>
</feature>
<dbReference type="SUPFAM" id="SSF51735">
    <property type="entry name" value="NAD(P)-binding Rossmann-fold domains"/>
    <property type="match status" value="1"/>
</dbReference>
<evidence type="ECO:0000259" key="3">
    <source>
        <dbReference type="PROSITE" id="PS51176"/>
    </source>
</evidence>
<dbReference type="PANTHER" id="PTHR21363:SF0">
    <property type="entry name" value="PREPHENATE DEHYDROGENASE [NADP(+)]"/>
    <property type="match status" value="1"/>
</dbReference>
<organism evidence="4 5">
    <name type="scientific">Corynebacterium choanae</name>
    <dbReference type="NCBI Taxonomy" id="1862358"/>
    <lineage>
        <taxon>Bacteria</taxon>
        <taxon>Bacillati</taxon>
        <taxon>Actinomycetota</taxon>
        <taxon>Actinomycetes</taxon>
        <taxon>Mycobacteriales</taxon>
        <taxon>Corynebacteriaceae</taxon>
        <taxon>Corynebacterium</taxon>
    </lineage>
</organism>
<dbReference type="Pfam" id="PF02153">
    <property type="entry name" value="PDH_N"/>
    <property type="match status" value="1"/>
</dbReference>
<dbReference type="Proteomes" id="UP000269019">
    <property type="component" value="Chromosome"/>
</dbReference>
<evidence type="ECO:0000256" key="1">
    <source>
        <dbReference type="ARBA" id="ARBA00007964"/>
    </source>
</evidence>
<dbReference type="PANTHER" id="PTHR21363">
    <property type="entry name" value="PREPHENATE DEHYDROGENASE"/>
    <property type="match status" value="1"/>
</dbReference>
<accession>A0A3G6JEQ4</accession>
<evidence type="ECO:0000313" key="4">
    <source>
        <dbReference type="EMBL" id="AZA14624.1"/>
    </source>
</evidence>
<gene>
    <name evidence="4" type="ORF">CCHOA_11245</name>
</gene>
<evidence type="ECO:0000313" key="5">
    <source>
        <dbReference type="Proteomes" id="UP000269019"/>
    </source>
</evidence>
<dbReference type="InterPro" id="IPR003099">
    <property type="entry name" value="Prephen_DH"/>
</dbReference>
<dbReference type="InterPro" id="IPR046826">
    <property type="entry name" value="PDH_N"/>
</dbReference>
<evidence type="ECO:0000256" key="2">
    <source>
        <dbReference type="ARBA" id="ARBA00023002"/>
    </source>
</evidence>
<reference evidence="4 5" key="1">
    <citation type="submission" date="2018-11" db="EMBL/GenBank/DDBJ databases">
        <authorList>
            <person name="Kleinhagauer T."/>
            <person name="Glaeser S.P."/>
            <person name="Spergser J."/>
            <person name="Ruckert C."/>
            <person name="Kaempfer P."/>
            <person name="Busse H.-J."/>
        </authorList>
    </citation>
    <scope>NUCLEOTIDE SEQUENCE [LARGE SCALE GENOMIC DNA]</scope>
    <source>
        <strain evidence="4 5">200CH</strain>
    </source>
</reference>
<dbReference type="InterPro" id="IPR008927">
    <property type="entry name" value="6-PGluconate_DH-like_C_sf"/>
</dbReference>
<dbReference type="Pfam" id="PF20463">
    <property type="entry name" value="PDH_C"/>
    <property type="match status" value="1"/>
</dbReference>
<dbReference type="InterPro" id="IPR046825">
    <property type="entry name" value="PDH_C"/>
</dbReference>
<keyword evidence="2" id="KW-0560">Oxidoreductase</keyword>
<dbReference type="Gene3D" id="1.10.3660.10">
    <property type="entry name" value="6-phosphogluconate dehydrogenase C-terminal like domain"/>
    <property type="match status" value="1"/>
</dbReference>